<name>A0A183U759_TOXCA</name>
<dbReference type="SUPFAM" id="SSF54236">
    <property type="entry name" value="Ubiquitin-like"/>
    <property type="match status" value="1"/>
</dbReference>
<dbReference type="PANTHER" id="PTHR46079:SF2">
    <property type="entry name" value="FERM DOMAIN-CONTAINING PROTEIN"/>
    <property type="match status" value="1"/>
</dbReference>
<dbReference type="InterPro" id="IPR029071">
    <property type="entry name" value="Ubiquitin-like_domsf"/>
</dbReference>
<dbReference type="WBParaSite" id="TCNE_0000432901-mRNA-1">
    <property type="protein sequence ID" value="TCNE_0000432901-mRNA-1"/>
    <property type="gene ID" value="TCNE_0000432901"/>
</dbReference>
<keyword evidence="3" id="KW-1185">Reference proteome</keyword>
<reference evidence="2 3" key="2">
    <citation type="submission" date="2018-11" db="EMBL/GenBank/DDBJ databases">
        <authorList>
            <consortium name="Pathogen Informatics"/>
        </authorList>
    </citation>
    <scope>NUCLEOTIDE SEQUENCE [LARGE SCALE GENOMIC DNA]</scope>
</reference>
<evidence type="ECO:0000259" key="1">
    <source>
        <dbReference type="PROSITE" id="PS50057"/>
    </source>
</evidence>
<accession>A0A183U759</accession>
<sequence>MFEGRRSLIHLLDGQTLEILVQPRLFVDELLNIVASNVSLKEPDRHYFGIAYVDET</sequence>
<dbReference type="PANTHER" id="PTHR46079">
    <property type="entry name" value="FERM DOMAIN-CONTAINING PROTEIN 4"/>
    <property type="match status" value="1"/>
</dbReference>
<gene>
    <name evidence="2" type="ORF">TCNE_LOCUS4328</name>
</gene>
<evidence type="ECO:0000313" key="3">
    <source>
        <dbReference type="Proteomes" id="UP000050794"/>
    </source>
</evidence>
<evidence type="ECO:0000313" key="2">
    <source>
        <dbReference type="EMBL" id="VDM30045.1"/>
    </source>
</evidence>
<dbReference type="EMBL" id="UYWY01007081">
    <property type="protein sequence ID" value="VDM30045.1"/>
    <property type="molecule type" value="Genomic_DNA"/>
</dbReference>
<dbReference type="Gene3D" id="3.10.20.90">
    <property type="entry name" value="Phosphatidylinositol 3-kinase Catalytic Subunit, Chain A, domain 1"/>
    <property type="match status" value="1"/>
</dbReference>
<proteinExistence type="predicted"/>
<organism evidence="3 4">
    <name type="scientific">Toxocara canis</name>
    <name type="common">Canine roundworm</name>
    <dbReference type="NCBI Taxonomy" id="6265"/>
    <lineage>
        <taxon>Eukaryota</taxon>
        <taxon>Metazoa</taxon>
        <taxon>Ecdysozoa</taxon>
        <taxon>Nematoda</taxon>
        <taxon>Chromadorea</taxon>
        <taxon>Rhabditida</taxon>
        <taxon>Spirurina</taxon>
        <taxon>Ascaridomorpha</taxon>
        <taxon>Ascaridoidea</taxon>
        <taxon>Toxocaridae</taxon>
        <taxon>Toxocara</taxon>
    </lineage>
</organism>
<dbReference type="InterPro" id="IPR018979">
    <property type="entry name" value="FERM_N"/>
</dbReference>
<dbReference type="PROSITE" id="PS50057">
    <property type="entry name" value="FERM_3"/>
    <property type="match status" value="1"/>
</dbReference>
<protein>
    <submittedName>
        <fullName evidence="4">FERM domain-containing protein</fullName>
    </submittedName>
</protein>
<dbReference type="Pfam" id="PF09379">
    <property type="entry name" value="FERM_N"/>
    <property type="match status" value="1"/>
</dbReference>
<dbReference type="AlphaFoldDB" id="A0A183U759"/>
<feature type="domain" description="FERM" evidence="1">
    <location>
        <begin position="5"/>
        <end position="56"/>
    </location>
</feature>
<dbReference type="InterPro" id="IPR047176">
    <property type="entry name" value="FRMD4A/B"/>
</dbReference>
<evidence type="ECO:0000313" key="4">
    <source>
        <dbReference type="WBParaSite" id="TCNE_0000432901-mRNA-1"/>
    </source>
</evidence>
<dbReference type="Proteomes" id="UP000050794">
    <property type="component" value="Unassembled WGS sequence"/>
</dbReference>
<dbReference type="GO" id="GO:0090162">
    <property type="term" value="P:establishment of epithelial cell polarity"/>
    <property type="evidence" value="ECO:0007669"/>
    <property type="project" value="InterPro"/>
</dbReference>
<reference evidence="4" key="1">
    <citation type="submission" date="2016-06" db="UniProtKB">
        <authorList>
            <consortium name="WormBaseParasite"/>
        </authorList>
    </citation>
    <scope>IDENTIFICATION</scope>
</reference>
<dbReference type="InterPro" id="IPR000299">
    <property type="entry name" value="FERM_domain"/>
</dbReference>